<dbReference type="SUPFAM" id="SSF63825">
    <property type="entry name" value="YWTD domain"/>
    <property type="match status" value="1"/>
</dbReference>
<dbReference type="PANTHER" id="PTHR44259:SF57">
    <property type="entry name" value="DUF1618 DOMAIN-CONTAINING PROTEIN"/>
    <property type="match status" value="1"/>
</dbReference>
<feature type="domain" description="KIB1-4 beta-propeller" evidence="1">
    <location>
        <begin position="102"/>
        <end position="383"/>
    </location>
</feature>
<name>A0A5J9UCW1_9POAL</name>
<proteinExistence type="predicted"/>
<evidence type="ECO:0000259" key="1">
    <source>
        <dbReference type="Pfam" id="PF03478"/>
    </source>
</evidence>
<keyword evidence="3" id="KW-1185">Reference proteome</keyword>
<gene>
    <name evidence="2" type="ORF">EJB05_30821</name>
</gene>
<dbReference type="Pfam" id="PF03478">
    <property type="entry name" value="Beta-prop_KIB1-4"/>
    <property type="match status" value="1"/>
</dbReference>
<dbReference type="Gramene" id="TVU21197">
    <property type="protein sequence ID" value="TVU21197"/>
    <property type="gene ID" value="EJB05_30821"/>
</dbReference>
<reference evidence="2 3" key="1">
    <citation type="journal article" date="2019" name="Sci. Rep.">
        <title>A high-quality genome of Eragrostis curvula grass provides insights into Poaceae evolution and supports new strategies to enhance forage quality.</title>
        <authorList>
            <person name="Carballo J."/>
            <person name="Santos B.A.C.M."/>
            <person name="Zappacosta D."/>
            <person name="Garbus I."/>
            <person name="Selva J.P."/>
            <person name="Gallo C.A."/>
            <person name="Diaz A."/>
            <person name="Albertini E."/>
            <person name="Caccamo M."/>
            <person name="Echenique V."/>
        </authorList>
    </citation>
    <scope>NUCLEOTIDE SEQUENCE [LARGE SCALE GENOMIC DNA]</scope>
    <source>
        <strain evidence="3">cv. Victoria</strain>
        <tissue evidence="2">Leaf</tissue>
    </source>
</reference>
<feature type="non-terminal residue" evidence="2">
    <location>
        <position position="1"/>
    </location>
</feature>
<dbReference type="InterPro" id="IPR050942">
    <property type="entry name" value="F-box_BR-signaling"/>
</dbReference>
<evidence type="ECO:0000313" key="2">
    <source>
        <dbReference type="EMBL" id="TVU21197.1"/>
    </source>
</evidence>
<dbReference type="OrthoDB" id="691951at2759"/>
<dbReference type="AlphaFoldDB" id="A0A5J9UCW1"/>
<dbReference type="Proteomes" id="UP000324897">
    <property type="component" value="Unassembled WGS sequence"/>
</dbReference>
<comment type="caution">
    <text evidence="2">The sequence shown here is derived from an EMBL/GenBank/DDBJ whole genome shotgun (WGS) entry which is preliminary data.</text>
</comment>
<organism evidence="2 3">
    <name type="scientific">Eragrostis curvula</name>
    <name type="common">weeping love grass</name>
    <dbReference type="NCBI Taxonomy" id="38414"/>
    <lineage>
        <taxon>Eukaryota</taxon>
        <taxon>Viridiplantae</taxon>
        <taxon>Streptophyta</taxon>
        <taxon>Embryophyta</taxon>
        <taxon>Tracheophyta</taxon>
        <taxon>Spermatophyta</taxon>
        <taxon>Magnoliopsida</taxon>
        <taxon>Liliopsida</taxon>
        <taxon>Poales</taxon>
        <taxon>Poaceae</taxon>
        <taxon>PACMAD clade</taxon>
        <taxon>Chloridoideae</taxon>
        <taxon>Eragrostideae</taxon>
        <taxon>Eragrostidinae</taxon>
        <taxon>Eragrostis</taxon>
    </lineage>
</organism>
<dbReference type="SUPFAM" id="SSF81383">
    <property type="entry name" value="F-box domain"/>
    <property type="match status" value="1"/>
</dbReference>
<protein>
    <recommendedName>
        <fullName evidence="1">KIB1-4 beta-propeller domain-containing protein</fullName>
    </recommendedName>
</protein>
<dbReference type="PANTHER" id="PTHR44259">
    <property type="entry name" value="OS07G0183000 PROTEIN-RELATED"/>
    <property type="match status" value="1"/>
</dbReference>
<dbReference type="EMBL" id="RWGY01000026">
    <property type="protein sequence ID" value="TVU21197.1"/>
    <property type="molecule type" value="Genomic_DNA"/>
</dbReference>
<dbReference type="InterPro" id="IPR036047">
    <property type="entry name" value="F-box-like_dom_sf"/>
</dbReference>
<sequence length="426" mass="46975">MAAPSGDVSSPPWADIPEEMVDAVVEHLDVFSATRLAGVCSSWATAVATNPALSFGTPCLLMTAEDGDGGGGYEEEEEDTFQLMDLTRGEEPVSSPALVWGAREQWWVGGKDDWLATVDERGDARLVNPYSGRRIDLPDISPVAAKTRDTFGRIVVCDTPFDTAVGIDWYLVIAVVPTPAPGLLAIAAGGGGPGSWTALRNPGGNLFGYSDAVVHKGKVFAVDTSGSVHTWDIRGGVNDVEPTELSQPPQLDVDPDDEFERRWRLAESADGRRLILVCTYGREINCAKSSGYRRSTFEYTGFQAVGVRLYERDVDDADDGWSPVLSLGDHSLFLGANCPFLAPIVNRDSSSDAKCHQLRPNCVCITDNQLFRSQETDTDMEMFDLGEENFEKYPYRSRKLFHSNRYNSFQTPMWFRPMLKNYEQLE</sequence>
<accession>A0A5J9UCW1</accession>
<evidence type="ECO:0000313" key="3">
    <source>
        <dbReference type="Proteomes" id="UP000324897"/>
    </source>
</evidence>
<dbReference type="InterPro" id="IPR005174">
    <property type="entry name" value="KIB1-4_b-propeller"/>
</dbReference>